<accession>A0A284QT89</accession>
<dbReference type="Pfam" id="PF20152">
    <property type="entry name" value="DUF6534"/>
    <property type="match status" value="1"/>
</dbReference>
<dbReference type="PANTHER" id="PTHR40465:SF1">
    <property type="entry name" value="DUF6534 DOMAIN-CONTAINING PROTEIN"/>
    <property type="match status" value="1"/>
</dbReference>
<feature type="transmembrane region" description="Helical" evidence="1">
    <location>
        <begin position="50"/>
        <end position="75"/>
    </location>
</feature>
<keyword evidence="1" id="KW-1133">Transmembrane helix</keyword>
<feature type="transmembrane region" description="Helical" evidence="1">
    <location>
        <begin position="123"/>
        <end position="144"/>
    </location>
</feature>
<evidence type="ECO:0000259" key="2">
    <source>
        <dbReference type="Pfam" id="PF20152"/>
    </source>
</evidence>
<dbReference type="AlphaFoldDB" id="A0A284QT89"/>
<feature type="transmembrane region" description="Helical" evidence="1">
    <location>
        <begin position="206"/>
        <end position="226"/>
    </location>
</feature>
<protein>
    <recommendedName>
        <fullName evidence="2">DUF6534 domain-containing protein</fullName>
    </recommendedName>
</protein>
<evidence type="ECO:0000313" key="3">
    <source>
        <dbReference type="EMBL" id="SJK99690.1"/>
    </source>
</evidence>
<evidence type="ECO:0000313" key="4">
    <source>
        <dbReference type="Proteomes" id="UP000219338"/>
    </source>
</evidence>
<dbReference type="OrthoDB" id="3027533at2759"/>
<dbReference type="PANTHER" id="PTHR40465">
    <property type="entry name" value="CHROMOSOME 1, WHOLE GENOME SHOTGUN SEQUENCE"/>
    <property type="match status" value="1"/>
</dbReference>
<dbReference type="InterPro" id="IPR045339">
    <property type="entry name" value="DUF6534"/>
</dbReference>
<dbReference type="OMA" id="YSQDRWF"/>
<feature type="transmembrane region" description="Helical" evidence="1">
    <location>
        <begin position="232"/>
        <end position="253"/>
    </location>
</feature>
<organism evidence="3 4">
    <name type="scientific">Armillaria ostoyae</name>
    <name type="common">Armillaria root rot fungus</name>
    <dbReference type="NCBI Taxonomy" id="47428"/>
    <lineage>
        <taxon>Eukaryota</taxon>
        <taxon>Fungi</taxon>
        <taxon>Dikarya</taxon>
        <taxon>Basidiomycota</taxon>
        <taxon>Agaricomycotina</taxon>
        <taxon>Agaricomycetes</taxon>
        <taxon>Agaricomycetidae</taxon>
        <taxon>Agaricales</taxon>
        <taxon>Marasmiineae</taxon>
        <taxon>Physalacriaceae</taxon>
        <taxon>Armillaria</taxon>
    </lineage>
</organism>
<sequence length="311" mass="34790">MSTNPTFSMSTTFGAVLIGATSASALFGVTTMLFFVYYRRYSQDRWFYRFSLALLWVLDALHFVLALHILHFYLVDSFGDVTALSKLVWSFKLDFSTHLAIVVGVDVVCVVRLCILGRYFHRIVPWILSFVVAGAVTVVILLIYEVYNISNFSQFSDISRIMDGALIVGAVSDLTICLSMSFYLFKSREVTVSSRTSGRLLVLLRLVLMSGLAETAASILMLVAFLTLPDTLIFVAIAFPIPRLYIISLLTMLNARSPQPSKRSPHGKVHLPMEANEANFIPLNFLDVTVTDEQSTNDFPTISSKIYAIYQ</sequence>
<reference evidence="4" key="1">
    <citation type="journal article" date="2017" name="Nat. Ecol. Evol.">
        <title>Genome expansion and lineage-specific genetic innovations in the forest pathogenic fungi Armillaria.</title>
        <authorList>
            <person name="Sipos G."/>
            <person name="Prasanna A.N."/>
            <person name="Walter M.C."/>
            <person name="O'Connor E."/>
            <person name="Balint B."/>
            <person name="Krizsan K."/>
            <person name="Kiss B."/>
            <person name="Hess J."/>
            <person name="Varga T."/>
            <person name="Slot J."/>
            <person name="Riley R."/>
            <person name="Boka B."/>
            <person name="Rigling D."/>
            <person name="Barry K."/>
            <person name="Lee J."/>
            <person name="Mihaltcheva S."/>
            <person name="LaButti K."/>
            <person name="Lipzen A."/>
            <person name="Waldron R."/>
            <person name="Moloney N.M."/>
            <person name="Sperisen C."/>
            <person name="Kredics L."/>
            <person name="Vagvoelgyi C."/>
            <person name="Patrignani A."/>
            <person name="Fitzpatrick D."/>
            <person name="Nagy I."/>
            <person name="Doyle S."/>
            <person name="Anderson J.B."/>
            <person name="Grigoriev I.V."/>
            <person name="Gueldener U."/>
            <person name="Muensterkoetter M."/>
            <person name="Nagy L.G."/>
        </authorList>
    </citation>
    <scope>NUCLEOTIDE SEQUENCE [LARGE SCALE GENOMIC DNA]</scope>
    <source>
        <strain evidence="4">C18/9</strain>
    </source>
</reference>
<name>A0A284QT89_ARMOS</name>
<evidence type="ECO:0000256" key="1">
    <source>
        <dbReference type="SAM" id="Phobius"/>
    </source>
</evidence>
<proteinExistence type="predicted"/>
<keyword evidence="4" id="KW-1185">Reference proteome</keyword>
<gene>
    <name evidence="3" type="ORF">ARMOST_03001</name>
</gene>
<feature type="domain" description="DUF6534" evidence="2">
    <location>
        <begin position="170"/>
        <end position="257"/>
    </location>
</feature>
<feature type="transmembrane region" description="Helical" evidence="1">
    <location>
        <begin position="95"/>
        <end position="116"/>
    </location>
</feature>
<feature type="transmembrane region" description="Helical" evidence="1">
    <location>
        <begin position="164"/>
        <end position="185"/>
    </location>
</feature>
<dbReference type="Proteomes" id="UP000219338">
    <property type="component" value="Unassembled WGS sequence"/>
</dbReference>
<feature type="transmembrane region" description="Helical" evidence="1">
    <location>
        <begin position="12"/>
        <end position="38"/>
    </location>
</feature>
<dbReference type="STRING" id="47428.A0A284QT89"/>
<dbReference type="EMBL" id="FUEG01000002">
    <property type="protein sequence ID" value="SJK99690.1"/>
    <property type="molecule type" value="Genomic_DNA"/>
</dbReference>
<keyword evidence="1" id="KW-0812">Transmembrane</keyword>
<keyword evidence="1" id="KW-0472">Membrane</keyword>